<feature type="transmembrane region" description="Helical" evidence="6">
    <location>
        <begin position="119"/>
        <end position="142"/>
    </location>
</feature>
<evidence type="ECO:0000256" key="1">
    <source>
        <dbReference type="ARBA" id="ARBA00004651"/>
    </source>
</evidence>
<dbReference type="PANTHER" id="PTHR40277:SF1">
    <property type="entry name" value="BLL5419 PROTEIN"/>
    <property type="match status" value="1"/>
</dbReference>
<dbReference type="PANTHER" id="PTHR40277">
    <property type="entry name" value="BLL5419 PROTEIN"/>
    <property type="match status" value="1"/>
</dbReference>
<protein>
    <recommendedName>
        <fullName evidence="9">Lysylphosphatidylglycerol synthetase</fullName>
    </recommendedName>
</protein>
<comment type="caution">
    <text evidence="7">The sequence shown here is derived from an EMBL/GenBank/DDBJ whole genome shotgun (WGS) entry which is preliminary data.</text>
</comment>
<evidence type="ECO:0000256" key="3">
    <source>
        <dbReference type="ARBA" id="ARBA00022692"/>
    </source>
</evidence>
<dbReference type="Proteomes" id="UP000019141">
    <property type="component" value="Unassembled WGS sequence"/>
</dbReference>
<dbReference type="Pfam" id="PF03706">
    <property type="entry name" value="LPG_synthase_TM"/>
    <property type="match status" value="1"/>
</dbReference>
<name>W4LKA6_ENTF1</name>
<keyword evidence="8" id="KW-1185">Reference proteome</keyword>
<dbReference type="InterPro" id="IPR022791">
    <property type="entry name" value="L-PG_synthase/AglD"/>
</dbReference>
<reference evidence="7 8" key="1">
    <citation type="journal article" date="2014" name="Nature">
        <title>An environmental bacterial taxon with a large and distinct metabolic repertoire.</title>
        <authorList>
            <person name="Wilson M.C."/>
            <person name="Mori T."/>
            <person name="Ruckert C."/>
            <person name="Uria A.R."/>
            <person name="Helf M.J."/>
            <person name="Takada K."/>
            <person name="Gernert C."/>
            <person name="Steffens U.A."/>
            <person name="Heycke N."/>
            <person name="Schmitt S."/>
            <person name="Rinke C."/>
            <person name="Helfrich E.J."/>
            <person name="Brachmann A.O."/>
            <person name="Gurgui C."/>
            <person name="Wakimoto T."/>
            <person name="Kracht M."/>
            <person name="Crusemann M."/>
            <person name="Hentschel U."/>
            <person name="Abe I."/>
            <person name="Matsunaga S."/>
            <person name="Kalinowski J."/>
            <person name="Takeyama H."/>
            <person name="Piel J."/>
        </authorList>
    </citation>
    <scope>NUCLEOTIDE SEQUENCE [LARGE SCALE GENOMIC DNA]</scope>
    <source>
        <strain evidence="8">TSY1</strain>
    </source>
</reference>
<evidence type="ECO:0000256" key="4">
    <source>
        <dbReference type="ARBA" id="ARBA00022989"/>
    </source>
</evidence>
<dbReference type="GO" id="GO:0005886">
    <property type="term" value="C:plasma membrane"/>
    <property type="evidence" value="ECO:0007669"/>
    <property type="project" value="UniProtKB-SubCell"/>
</dbReference>
<feature type="transmembrane region" description="Helical" evidence="6">
    <location>
        <begin position="7"/>
        <end position="30"/>
    </location>
</feature>
<evidence type="ECO:0000256" key="6">
    <source>
        <dbReference type="SAM" id="Phobius"/>
    </source>
</evidence>
<proteinExistence type="predicted"/>
<evidence type="ECO:0000313" key="8">
    <source>
        <dbReference type="Proteomes" id="UP000019141"/>
    </source>
</evidence>
<feature type="transmembrane region" description="Helical" evidence="6">
    <location>
        <begin position="251"/>
        <end position="271"/>
    </location>
</feature>
<sequence>MKTLRQYLFTFLRMAFGLGLLIYLGASGIIDWRALAGLGRAWPLSLVALGLVALAGIVLIAWRLCLLMHPHGLQLSLAASIRLNLIGLFFNTCLPGSTGGDVVKIYYAMEGNRGRRLEIATIMMLDRLVGLLGILGFTLLLVPFFQPMLAALPVMRALCWAAGGVLVVVLIGMWCCTSDQAIWRRVVTWMVQTLPGGAYIERIINTLRVYRAHTGRYCQAIGVAMAVHLCMALGTLLVIQATHPVGADSRMMLLIPMGFVANSLPVTPGGLGVGEAAFDQLFQMAGFTGGAVAILGWRVLMIIIGLPGIVFYLLDKKQAVVPEQAPLAL</sequence>
<feature type="transmembrane region" description="Helical" evidence="6">
    <location>
        <begin position="220"/>
        <end position="239"/>
    </location>
</feature>
<comment type="subcellular location">
    <subcellularLocation>
        <location evidence="1">Cell membrane</location>
        <topology evidence="1">Multi-pass membrane protein</topology>
    </subcellularLocation>
</comment>
<dbReference type="AlphaFoldDB" id="W4LKA6"/>
<feature type="transmembrane region" description="Helical" evidence="6">
    <location>
        <begin position="154"/>
        <end position="175"/>
    </location>
</feature>
<keyword evidence="4 6" id="KW-1133">Transmembrane helix</keyword>
<dbReference type="EMBL" id="AZHW01000581">
    <property type="protein sequence ID" value="ETW98145.1"/>
    <property type="molecule type" value="Genomic_DNA"/>
</dbReference>
<evidence type="ECO:0000313" key="7">
    <source>
        <dbReference type="EMBL" id="ETW98145.1"/>
    </source>
</evidence>
<evidence type="ECO:0000256" key="5">
    <source>
        <dbReference type="ARBA" id="ARBA00023136"/>
    </source>
</evidence>
<evidence type="ECO:0008006" key="9">
    <source>
        <dbReference type="Google" id="ProtNLM"/>
    </source>
</evidence>
<gene>
    <name evidence="7" type="ORF">ETSY1_19975</name>
</gene>
<keyword evidence="2" id="KW-1003">Cell membrane</keyword>
<organism evidence="7 8">
    <name type="scientific">Entotheonella factor</name>
    <dbReference type="NCBI Taxonomy" id="1429438"/>
    <lineage>
        <taxon>Bacteria</taxon>
        <taxon>Pseudomonadati</taxon>
        <taxon>Nitrospinota/Tectimicrobiota group</taxon>
        <taxon>Candidatus Tectimicrobiota</taxon>
        <taxon>Candidatus Entotheonellia</taxon>
        <taxon>Candidatus Entotheonellales</taxon>
        <taxon>Candidatus Entotheonellaceae</taxon>
        <taxon>Candidatus Entotheonella</taxon>
    </lineage>
</organism>
<feature type="transmembrane region" description="Helical" evidence="6">
    <location>
        <begin position="291"/>
        <end position="314"/>
    </location>
</feature>
<accession>W4LKA6</accession>
<dbReference type="HOGENOM" id="CLU_816225_0_0_7"/>
<keyword evidence="3 6" id="KW-0812">Transmembrane</keyword>
<keyword evidence="5 6" id="KW-0472">Membrane</keyword>
<evidence type="ECO:0000256" key="2">
    <source>
        <dbReference type="ARBA" id="ARBA00022475"/>
    </source>
</evidence>
<feature type="transmembrane region" description="Helical" evidence="6">
    <location>
        <begin position="42"/>
        <end position="62"/>
    </location>
</feature>